<gene>
    <name evidence="2" type="ORF">C8F04DRAFT_873834</name>
</gene>
<evidence type="ECO:0000313" key="2">
    <source>
        <dbReference type="EMBL" id="KAJ7018416.1"/>
    </source>
</evidence>
<feature type="compositionally biased region" description="Basic and acidic residues" evidence="1">
    <location>
        <begin position="7"/>
        <end position="26"/>
    </location>
</feature>
<proteinExistence type="predicted"/>
<name>A0AAD6S172_9AGAR</name>
<evidence type="ECO:0000313" key="3">
    <source>
        <dbReference type="Proteomes" id="UP001218188"/>
    </source>
</evidence>
<sequence length="77" mass="9083">YHCAQLESRRHESKKNPDAAKQRDKGQMDMFECGGWVTIWAAPEESDCFIRIRHSDCHQKYVCIDLPEDIKKFIVEN</sequence>
<feature type="region of interest" description="Disordered" evidence="1">
    <location>
        <begin position="1"/>
        <end position="26"/>
    </location>
</feature>
<dbReference type="AlphaFoldDB" id="A0AAD6S172"/>
<feature type="non-terminal residue" evidence="2">
    <location>
        <position position="1"/>
    </location>
</feature>
<accession>A0AAD6S172</accession>
<feature type="non-terminal residue" evidence="2">
    <location>
        <position position="77"/>
    </location>
</feature>
<comment type="caution">
    <text evidence="2">The sequence shown here is derived from an EMBL/GenBank/DDBJ whole genome shotgun (WGS) entry which is preliminary data.</text>
</comment>
<reference evidence="2" key="1">
    <citation type="submission" date="2023-03" db="EMBL/GenBank/DDBJ databases">
        <title>Massive genome expansion in bonnet fungi (Mycena s.s.) driven by repeated elements and novel gene families across ecological guilds.</title>
        <authorList>
            <consortium name="Lawrence Berkeley National Laboratory"/>
            <person name="Harder C.B."/>
            <person name="Miyauchi S."/>
            <person name="Viragh M."/>
            <person name="Kuo A."/>
            <person name="Thoen E."/>
            <person name="Andreopoulos B."/>
            <person name="Lu D."/>
            <person name="Skrede I."/>
            <person name="Drula E."/>
            <person name="Henrissat B."/>
            <person name="Morin E."/>
            <person name="Kohler A."/>
            <person name="Barry K."/>
            <person name="LaButti K."/>
            <person name="Morin E."/>
            <person name="Salamov A."/>
            <person name="Lipzen A."/>
            <person name="Mereny Z."/>
            <person name="Hegedus B."/>
            <person name="Baldrian P."/>
            <person name="Stursova M."/>
            <person name="Weitz H."/>
            <person name="Taylor A."/>
            <person name="Grigoriev I.V."/>
            <person name="Nagy L.G."/>
            <person name="Martin F."/>
            <person name="Kauserud H."/>
        </authorList>
    </citation>
    <scope>NUCLEOTIDE SEQUENCE</scope>
    <source>
        <strain evidence="2">CBHHK200</strain>
    </source>
</reference>
<dbReference type="Proteomes" id="UP001218188">
    <property type="component" value="Unassembled WGS sequence"/>
</dbReference>
<protein>
    <submittedName>
        <fullName evidence="2">Uncharacterized protein</fullName>
    </submittedName>
</protein>
<dbReference type="EMBL" id="JARJCM010000341">
    <property type="protein sequence ID" value="KAJ7018416.1"/>
    <property type="molecule type" value="Genomic_DNA"/>
</dbReference>
<evidence type="ECO:0000256" key="1">
    <source>
        <dbReference type="SAM" id="MobiDB-lite"/>
    </source>
</evidence>
<organism evidence="2 3">
    <name type="scientific">Mycena alexandri</name>
    <dbReference type="NCBI Taxonomy" id="1745969"/>
    <lineage>
        <taxon>Eukaryota</taxon>
        <taxon>Fungi</taxon>
        <taxon>Dikarya</taxon>
        <taxon>Basidiomycota</taxon>
        <taxon>Agaricomycotina</taxon>
        <taxon>Agaricomycetes</taxon>
        <taxon>Agaricomycetidae</taxon>
        <taxon>Agaricales</taxon>
        <taxon>Marasmiineae</taxon>
        <taxon>Mycenaceae</taxon>
        <taxon>Mycena</taxon>
    </lineage>
</organism>
<keyword evidence="3" id="KW-1185">Reference proteome</keyword>